<comment type="cofactor">
    <cofactor evidence="9">
        <name>Cu cation</name>
        <dbReference type="ChEBI" id="CHEBI:23378"/>
    </cofactor>
    <text evidence="9">Binds 1 copper ion per subunit.</text>
</comment>
<feature type="signal peptide" evidence="10">
    <location>
        <begin position="1"/>
        <end position="17"/>
    </location>
</feature>
<keyword evidence="6 9" id="KW-0186">Copper</keyword>
<dbReference type="InterPro" id="IPR001424">
    <property type="entry name" value="SOD_Cu_Zn_dom"/>
</dbReference>
<evidence type="ECO:0000259" key="11">
    <source>
        <dbReference type="Pfam" id="PF00080"/>
    </source>
</evidence>
<dbReference type="PANTHER" id="PTHR10003">
    <property type="entry name" value="SUPEROXIDE DISMUTASE CU-ZN -RELATED"/>
    <property type="match status" value="1"/>
</dbReference>
<evidence type="ECO:0000313" key="12">
    <source>
        <dbReference type="Proteomes" id="UP000095283"/>
    </source>
</evidence>
<evidence type="ECO:0000256" key="3">
    <source>
        <dbReference type="ARBA" id="ARBA00022833"/>
    </source>
</evidence>
<dbReference type="Gene3D" id="2.60.40.200">
    <property type="entry name" value="Superoxide dismutase, copper/zinc binding domain"/>
    <property type="match status" value="1"/>
</dbReference>
<evidence type="ECO:0000256" key="8">
    <source>
        <dbReference type="ARBA" id="ARBA00049204"/>
    </source>
</evidence>
<dbReference type="AlphaFoldDB" id="A0A1I7XSI3"/>
<dbReference type="EC" id="1.15.1.1" evidence="9"/>
<keyword evidence="12" id="KW-1185">Reference proteome</keyword>
<evidence type="ECO:0000313" key="13">
    <source>
        <dbReference type="WBParaSite" id="Hba_20780"/>
    </source>
</evidence>
<keyword evidence="7" id="KW-1015">Disulfide bond</keyword>
<keyword evidence="5 9" id="KW-0560">Oxidoreductase</keyword>
<reference evidence="13" key="1">
    <citation type="submission" date="2016-11" db="UniProtKB">
        <authorList>
            <consortium name="WormBaseParasite"/>
        </authorList>
    </citation>
    <scope>IDENTIFICATION</scope>
</reference>
<dbReference type="Pfam" id="PF00080">
    <property type="entry name" value="Sod_Cu"/>
    <property type="match status" value="1"/>
</dbReference>
<dbReference type="SUPFAM" id="SSF49329">
    <property type="entry name" value="Cu,Zn superoxide dismutase-like"/>
    <property type="match status" value="1"/>
</dbReference>
<dbReference type="WBParaSite" id="Hba_20780">
    <property type="protein sequence ID" value="Hba_20780"/>
    <property type="gene ID" value="Hba_20780"/>
</dbReference>
<accession>A0A1I7XSI3</accession>
<keyword evidence="4" id="KW-0049">Antioxidant</keyword>
<evidence type="ECO:0000256" key="9">
    <source>
        <dbReference type="RuleBase" id="RU000393"/>
    </source>
</evidence>
<sequence length="227" mass="23879">MIFQLFIIATIFGNAHGSEDCVNDVLKARAYIFKAIKDGNPGNNIGIIDFTQIGTLVKLNGSVSELSPGLHGFHIHEKGDIGNGCLAALGHFNPENMMHGAPEDSNRHVGDLGNIDTPATGDTVISVSDSIISLHGKHSIIGRAVVIHEKVDDLGRGNSETSKTTGNAGGRIACGVIAILEETLILPTSATLPSVSASQPIFGPMGFNDSFFRGLILLPLLALLILH</sequence>
<dbReference type="GO" id="GO:0005507">
    <property type="term" value="F:copper ion binding"/>
    <property type="evidence" value="ECO:0007669"/>
    <property type="project" value="InterPro"/>
</dbReference>
<proteinExistence type="inferred from homology"/>
<organism evidence="12 13">
    <name type="scientific">Heterorhabditis bacteriophora</name>
    <name type="common">Entomopathogenic nematode worm</name>
    <dbReference type="NCBI Taxonomy" id="37862"/>
    <lineage>
        <taxon>Eukaryota</taxon>
        <taxon>Metazoa</taxon>
        <taxon>Ecdysozoa</taxon>
        <taxon>Nematoda</taxon>
        <taxon>Chromadorea</taxon>
        <taxon>Rhabditida</taxon>
        <taxon>Rhabditina</taxon>
        <taxon>Rhabditomorpha</taxon>
        <taxon>Strongyloidea</taxon>
        <taxon>Heterorhabditidae</taxon>
        <taxon>Heterorhabditis</taxon>
    </lineage>
</organism>
<dbReference type="GO" id="GO:0004784">
    <property type="term" value="F:superoxide dismutase activity"/>
    <property type="evidence" value="ECO:0007669"/>
    <property type="project" value="UniProtKB-EC"/>
</dbReference>
<evidence type="ECO:0000256" key="1">
    <source>
        <dbReference type="ARBA" id="ARBA00010457"/>
    </source>
</evidence>
<dbReference type="CDD" id="cd00305">
    <property type="entry name" value="Cu-Zn_Superoxide_Dismutase"/>
    <property type="match status" value="1"/>
</dbReference>
<dbReference type="PRINTS" id="PR00068">
    <property type="entry name" value="CUZNDISMTASE"/>
</dbReference>
<comment type="similarity">
    <text evidence="1 9">Belongs to the Cu-Zn superoxide dismutase family.</text>
</comment>
<dbReference type="FunFam" id="2.60.40.200:FF:000003">
    <property type="entry name" value="Superoxide dismutase [Cu-Zn], chloroplastic"/>
    <property type="match status" value="1"/>
</dbReference>
<comment type="function">
    <text evidence="9">Destroys radicals which are normally produced within the cells and which are toxic to biological systems.</text>
</comment>
<dbReference type="InterPro" id="IPR024134">
    <property type="entry name" value="SOD_Cu/Zn_/chaperone"/>
</dbReference>
<evidence type="ECO:0000256" key="10">
    <source>
        <dbReference type="SAM" id="SignalP"/>
    </source>
</evidence>
<keyword evidence="3 9" id="KW-0862">Zinc</keyword>
<dbReference type="Proteomes" id="UP000095283">
    <property type="component" value="Unplaced"/>
</dbReference>
<keyword evidence="10" id="KW-0732">Signal</keyword>
<feature type="domain" description="Superoxide dismutase copper/zinc binding" evidence="11">
    <location>
        <begin position="46"/>
        <end position="177"/>
    </location>
</feature>
<dbReference type="PROSITE" id="PS00087">
    <property type="entry name" value="SOD_CU_ZN_1"/>
    <property type="match status" value="1"/>
</dbReference>
<comment type="catalytic activity">
    <reaction evidence="8 9">
        <text>2 superoxide + 2 H(+) = H2O2 + O2</text>
        <dbReference type="Rhea" id="RHEA:20696"/>
        <dbReference type="ChEBI" id="CHEBI:15378"/>
        <dbReference type="ChEBI" id="CHEBI:15379"/>
        <dbReference type="ChEBI" id="CHEBI:16240"/>
        <dbReference type="ChEBI" id="CHEBI:18421"/>
        <dbReference type="EC" id="1.15.1.1"/>
    </reaction>
</comment>
<dbReference type="InterPro" id="IPR018152">
    <property type="entry name" value="SOD_Cu/Zn_BS"/>
</dbReference>
<protein>
    <recommendedName>
        <fullName evidence="9">Superoxide dismutase [Cu-Zn]</fullName>
        <ecNumber evidence="9">1.15.1.1</ecNumber>
    </recommendedName>
</protein>
<evidence type="ECO:0000256" key="5">
    <source>
        <dbReference type="ARBA" id="ARBA00023002"/>
    </source>
</evidence>
<evidence type="ECO:0000256" key="6">
    <source>
        <dbReference type="ARBA" id="ARBA00023008"/>
    </source>
</evidence>
<dbReference type="InterPro" id="IPR036423">
    <property type="entry name" value="SOD-like_Cu/Zn_dom_sf"/>
</dbReference>
<evidence type="ECO:0000256" key="4">
    <source>
        <dbReference type="ARBA" id="ARBA00022862"/>
    </source>
</evidence>
<evidence type="ECO:0000256" key="2">
    <source>
        <dbReference type="ARBA" id="ARBA00022723"/>
    </source>
</evidence>
<name>A0A1I7XSI3_HETBA</name>
<keyword evidence="2 9" id="KW-0479">Metal-binding</keyword>
<comment type="cofactor">
    <cofactor evidence="9">
        <name>Zn(2+)</name>
        <dbReference type="ChEBI" id="CHEBI:29105"/>
    </cofactor>
    <text evidence="9">Binds 1 zinc ion per subunit.</text>
</comment>
<feature type="chain" id="PRO_5009311376" description="Superoxide dismutase [Cu-Zn]" evidence="10">
    <location>
        <begin position="18"/>
        <end position="227"/>
    </location>
</feature>
<evidence type="ECO:0000256" key="7">
    <source>
        <dbReference type="ARBA" id="ARBA00023157"/>
    </source>
</evidence>
<dbReference type="PROSITE" id="PS00332">
    <property type="entry name" value="SOD_CU_ZN_2"/>
    <property type="match status" value="1"/>
</dbReference>